<dbReference type="GO" id="GO:0046872">
    <property type="term" value="F:metal ion binding"/>
    <property type="evidence" value="ECO:0007669"/>
    <property type="project" value="UniProtKB-KW"/>
</dbReference>
<dbReference type="CDD" id="cd03697">
    <property type="entry name" value="EFTU_II"/>
    <property type="match status" value="1"/>
</dbReference>
<keyword evidence="15" id="KW-1185">Reference proteome</keyword>
<protein>
    <recommendedName>
        <fullName evidence="10 11">Elongation factor Tu</fullName>
    </recommendedName>
</protein>
<evidence type="ECO:0000256" key="12">
    <source>
        <dbReference type="SAM" id="MobiDB-lite"/>
    </source>
</evidence>
<dbReference type="FunFam" id="3.40.50.300:FF:000576">
    <property type="entry name" value="Elongation factor Tu"/>
    <property type="match status" value="1"/>
</dbReference>
<dbReference type="CDD" id="cd03707">
    <property type="entry name" value="EFTU_III"/>
    <property type="match status" value="1"/>
</dbReference>
<dbReference type="SUPFAM" id="SSF50465">
    <property type="entry name" value="EF-Tu/eEF-1alpha/eIF2-gamma C-terminal domain"/>
    <property type="match status" value="1"/>
</dbReference>
<proteinExistence type="predicted"/>
<evidence type="ECO:0000256" key="7">
    <source>
        <dbReference type="ARBA" id="ARBA00022842"/>
    </source>
</evidence>
<dbReference type="Proteomes" id="UP000308697">
    <property type="component" value="Unassembled WGS sequence"/>
</dbReference>
<dbReference type="PROSITE" id="PS51722">
    <property type="entry name" value="G_TR_2"/>
    <property type="match status" value="1"/>
</dbReference>
<dbReference type="AlphaFoldDB" id="A0A4U0NV06"/>
<evidence type="ECO:0000256" key="3">
    <source>
        <dbReference type="ARBA" id="ARBA00022723"/>
    </source>
</evidence>
<keyword evidence="5 14" id="KW-0251">Elongation factor</keyword>
<dbReference type="PRINTS" id="PR00315">
    <property type="entry name" value="ELONGATNFCT"/>
</dbReference>
<dbReference type="Gene3D" id="3.40.50.300">
    <property type="entry name" value="P-loop containing nucleotide triphosphate hydrolases"/>
    <property type="match status" value="1"/>
</dbReference>
<dbReference type="Pfam" id="PF00009">
    <property type="entry name" value="GTP_EFTU"/>
    <property type="match status" value="1"/>
</dbReference>
<dbReference type="InterPro" id="IPR004541">
    <property type="entry name" value="Transl_elong_EFTu/EF1A_bac/org"/>
</dbReference>
<dbReference type="GO" id="GO:0003746">
    <property type="term" value="F:translation elongation factor activity"/>
    <property type="evidence" value="ECO:0007669"/>
    <property type="project" value="UniProtKB-UniRule"/>
</dbReference>
<dbReference type="OrthoDB" id="9803139at2"/>
<dbReference type="GO" id="GO:0003924">
    <property type="term" value="F:GTPase activity"/>
    <property type="evidence" value="ECO:0007669"/>
    <property type="project" value="InterPro"/>
</dbReference>
<dbReference type="InterPro" id="IPR009000">
    <property type="entry name" value="Transl_B-barrel_sf"/>
</dbReference>
<sequence>MATTQATKSKPHINIGTLGHRGHGKTTLTAAITKVLADKFPSLNKAVSVAEIDKRQEERRSGQSVCTTHVEYQTEKRHYAHSDCPGDIHYVKNMISGASQMDGAILVVSAADGPQKQTREDAVLARSVGVESLVVALSKCDLVDSDEVLELVETEVREMLSDVGFEGDTVPVRRVSALRALDGQKDQTTAVLNLMNEVDSAIPIPKRAVDKPFLLAVDEVFDLGGRGVVATGRVETGVIKPGDAVDIVGLRETQKSTVTGIEEFKKQLDKAEAGRTVGLLLRGIQKGQIERGQVVAAPNTVTPHTLFEAKIYMLSKDEGGRPKPFFNGYRPQFYFRTMDVTGEMKLRTDGDDNMVMPGDRCDLSVALMAPIEMERAQSFAIREGGKTIGVGRVTKILA</sequence>
<evidence type="ECO:0000259" key="13">
    <source>
        <dbReference type="PROSITE" id="PS51722"/>
    </source>
</evidence>
<keyword evidence="2" id="KW-0963">Cytoplasm</keyword>
<evidence type="ECO:0000256" key="4">
    <source>
        <dbReference type="ARBA" id="ARBA00022741"/>
    </source>
</evidence>
<dbReference type="FunFam" id="2.40.30.10:FF:000001">
    <property type="entry name" value="Elongation factor Tu"/>
    <property type="match status" value="1"/>
</dbReference>
<evidence type="ECO:0000256" key="11">
    <source>
        <dbReference type="NCBIfam" id="TIGR00485"/>
    </source>
</evidence>
<feature type="region of interest" description="Disordered" evidence="12">
    <location>
        <begin position="1"/>
        <end position="20"/>
    </location>
</feature>
<comment type="caution">
    <text evidence="14">The sequence shown here is derived from an EMBL/GenBank/DDBJ whole genome shotgun (WGS) entry which is preliminary data.</text>
</comment>
<dbReference type="Pfam" id="PF03143">
    <property type="entry name" value="GTP_EFTU_D3"/>
    <property type="match status" value="1"/>
</dbReference>
<accession>A0A4U0NV06</accession>
<keyword evidence="3" id="KW-0479">Metal-binding</keyword>
<organism evidence="14 15">
    <name type="scientific">Streptomyces piniterrae</name>
    <dbReference type="NCBI Taxonomy" id="2571125"/>
    <lineage>
        <taxon>Bacteria</taxon>
        <taxon>Bacillati</taxon>
        <taxon>Actinomycetota</taxon>
        <taxon>Actinomycetes</taxon>
        <taxon>Kitasatosporales</taxon>
        <taxon>Streptomycetaceae</taxon>
        <taxon>Streptomyces</taxon>
    </lineage>
</organism>
<name>A0A4U0NV06_9ACTN</name>
<dbReference type="InterPro" id="IPR009001">
    <property type="entry name" value="Transl_elong_EF1A/Init_IF2_C"/>
</dbReference>
<evidence type="ECO:0000256" key="9">
    <source>
        <dbReference type="ARBA" id="ARBA00023134"/>
    </source>
</evidence>
<dbReference type="NCBIfam" id="NF000766">
    <property type="entry name" value="PRK00049.1"/>
    <property type="match status" value="1"/>
</dbReference>
<dbReference type="NCBIfam" id="NF009373">
    <property type="entry name" value="PRK12736.1"/>
    <property type="match status" value="1"/>
</dbReference>
<evidence type="ECO:0000256" key="1">
    <source>
        <dbReference type="ARBA" id="ARBA00011245"/>
    </source>
</evidence>
<evidence type="ECO:0000256" key="6">
    <source>
        <dbReference type="ARBA" id="ARBA00022801"/>
    </source>
</evidence>
<keyword evidence="7" id="KW-0460">Magnesium</keyword>
<dbReference type="NCBIfam" id="NF009372">
    <property type="entry name" value="PRK12735.1"/>
    <property type="match status" value="1"/>
</dbReference>
<dbReference type="RefSeq" id="WP_136740010.1">
    <property type="nucleotide sequence ID" value="NZ_SUMB01000004.1"/>
</dbReference>
<keyword evidence="9" id="KW-0342">GTP-binding</keyword>
<gene>
    <name evidence="14" type="primary">tuf</name>
    <name evidence="14" type="ORF">FCH28_12805</name>
</gene>
<evidence type="ECO:0000256" key="10">
    <source>
        <dbReference type="ARBA" id="ARBA00029554"/>
    </source>
</evidence>
<keyword evidence="8" id="KW-0648">Protein biosynthesis</keyword>
<evidence type="ECO:0000256" key="2">
    <source>
        <dbReference type="ARBA" id="ARBA00022490"/>
    </source>
</evidence>
<dbReference type="InterPro" id="IPR000795">
    <property type="entry name" value="T_Tr_GTP-bd_dom"/>
</dbReference>
<dbReference type="EMBL" id="SUMB01000004">
    <property type="protein sequence ID" value="TJZ54084.1"/>
    <property type="molecule type" value="Genomic_DNA"/>
</dbReference>
<dbReference type="PANTHER" id="PTHR43721:SF22">
    <property type="entry name" value="ELONGATION FACTOR TU, MITOCHONDRIAL"/>
    <property type="match status" value="1"/>
</dbReference>
<dbReference type="SUPFAM" id="SSF52540">
    <property type="entry name" value="P-loop containing nucleoside triphosphate hydrolases"/>
    <property type="match status" value="1"/>
</dbReference>
<dbReference type="InterPro" id="IPR027417">
    <property type="entry name" value="P-loop_NTPase"/>
</dbReference>
<dbReference type="SUPFAM" id="SSF50447">
    <property type="entry name" value="Translation proteins"/>
    <property type="match status" value="1"/>
</dbReference>
<dbReference type="InterPro" id="IPR004160">
    <property type="entry name" value="Transl_elong_EFTu/EF1A_C"/>
</dbReference>
<dbReference type="Gene3D" id="2.40.30.10">
    <property type="entry name" value="Translation factors"/>
    <property type="match status" value="2"/>
</dbReference>
<dbReference type="Pfam" id="PF03144">
    <property type="entry name" value="GTP_EFTU_D2"/>
    <property type="match status" value="1"/>
</dbReference>
<dbReference type="PANTHER" id="PTHR43721">
    <property type="entry name" value="ELONGATION FACTOR TU-RELATED"/>
    <property type="match status" value="1"/>
</dbReference>
<evidence type="ECO:0000256" key="8">
    <source>
        <dbReference type="ARBA" id="ARBA00022917"/>
    </source>
</evidence>
<dbReference type="InterPro" id="IPR004161">
    <property type="entry name" value="EFTu-like_2"/>
</dbReference>
<keyword evidence="4" id="KW-0547">Nucleotide-binding</keyword>
<comment type="subunit">
    <text evidence="1">Monomer.</text>
</comment>
<feature type="domain" description="Tr-type G" evidence="13">
    <location>
        <begin position="10"/>
        <end position="206"/>
    </location>
</feature>
<dbReference type="InterPro" id="IPR050055">
    <property type="entry name" value="EF-Tu_GTPase"/>
</dbReference>
<evidence type="ECO:0000313" key="15">
    <source>
        <dbReference type="Proteomes" id="UP000308697"/>
    </source>
</evidence>
<evidence type="ECO:0000256" key="5">
    <source>
        <dbReference type="ARBA" id="ARBA00022768"/>
    </source>
</evidence>
<evidence type="ECO:0000313" key="14">
    <source>
        <dbReference type="EMBL" id="TJZ54084.1"/>
    </source>
</evidence>
<dbReference type="NCBIfam" id="TIGR00485">
    <property type="entry name" value="EF-Tu"/>
    <property type="match status" value="1"/>
</dbReference>
<keyword evidence="6" id="KW-0378">Hydrolase</keyword>
<reference evidence="14 15" key="1">
    <citation type="submission" date="2019-04" db="EMBL/GenBank/DDBJ databases">
        <title>Streptomyces piniterrae sp. nov., a heliquinomycin-producing actinomycete isolated from rhizosphere soil of Pinus yunnanensis.</title>
        <authorList>
            <person name="Zhuang X."/>
            <person name="Zhao J."/>
        </authorList>
    </citation>
    <scope>NUCLEOTIDE SEQUENCE [LARGE SCALE GENOMIC DNA]</scope>
    <source>
        <strain evidence="15">jys28</strain>
    </source>
</reference>
<dbReference type="InterPro" id="IPR033720">
    <property type="entry name" value="EFTU_2"/>
</dbReference>
<dbReference type="GO" id="GO:0005525">
    <property type="term" value="F:GTP binding"/>
    <property type="evidence" value="ECO:0007669"/>
    <property type="project" value="UniProtKB-UniRule"/>
</dbReference>